<gene>
    <name evidence="1" type="ORF">PECAL_1P30250</name>
</gene>
<dbReference type="AlphaFoldDB" id="A0A8J2SB94"/>
<proteinExistence type="predicted"/>
<sequence length="222" mass="22785">HTIITPSLLRDSHGRHLSFWLLPVFAARGPPSDRPPLAPLFFCGRALAFARAACAAAEAGLPLRPPFLAAARALSIAATSTGAADGLPSSAAAADCMPSAAGAAFSSVTLSAAAAGFLPRRRRCFLTLSAVPFGSSEPFCAASGVPGCSGTTALAVSGAAQASTASRARSCIAFSTQAAIFSTVSIAMPRRAAYDANAKALRKNVYRVSNERCKNQIWQRAC</sequence>
<protein>
    <submittedName>
        <fullName evidence="1">Uncharacterized protein</fullName>
    </submittedName>
</protein>
<name>A0A8J2SB94_9STRA</name>
<dbReference type="Proteomes" id="UP000789595">
    <property type="component" value="Unassembled WGS sequence"/>
</dbReference>
<evidence type="ECO:0000313" key="2">
    <source>
        <dbReference type="Proteomes" id="UP000789595"/>
    </source>
</evidence>
<dbReference type="EMBL" id="CAKKNE010000001">
    <property type="protein sequence ID" value="CAH0366528.1"/>
    <property type="molecule type" value="Genomic_DNA"/>
</dbReference>
<organism evidence="1 2">
    <name type="scientific">Pelagomonas calceolata</name>
    <dbReference type="NCBI Taxonomy" id="35677"/>
    <lineage>
        <taxon>Eukaryota</taxon>
        <taxon>Sar</taxon>
        <taxon>Stramenopiles</taxon>
        <taxon>Ochrophyta</taxon>
        <taxon>Pelagophyceae</taxon>
        <taxon>Pelagomonadales</taxon>
        <taxon>Pelagomonadaceae</taxon>
        <taxon>Pelagomonas</taxon>
    </lineage>
</organism>
<feature type="non-terminal residue" evidence="1">
    <location>
        <position position="1"/>
    </location>
</feature>
<reference evidence="1" key="1">
    <citation type="submission" date="2021-11" db="EMBL/GenBank/DDBJ databases">
        <authorList>
            <consortium name="Genoscope - CEA"/>
            <person name="William W."/>
        </authorList>
    </citation>
    <scope>NUCLEOTIDE SEQUENCE</scope>
</reference>
<evidence type="ECO:0000313" key="1">
    <source>
        <dbReference type="EMBL" id="CAH0366528.1"/>
    </source>
</evidence>
<accession>A0A8J2SB94</accession>
<comment type="caution">
    <text evidence="1">The sequence shown here is derived from an EMBL/GenBank/DDBJ whole genome shotgun (WGS) entry which is preliminary data.</text>
</comment>
<keyword evidence="2" id="KW-1185">Reference proteome</keyword>